<organism evidence="2 3">
    <name type="scientific">Candidatus Saccharicenans subterraneus</name>
    <dbReference type="NCBI Taxonomy" id="2508984"/>
    <lineage>
        <taxon>Bacteria</taxon>
        <taxon>Candidatus Aminicenantota</taxon>
        <taxon>Candidatus Aminicenantia</taxon>
        <taxon>Candidatus Aminicenantales</taxon>
        <taxon>Candidatus Saccharicenantaceae</taxon>
        <taxon>Candidatus Saccharicenans</taxon>
    </lineage>
</organism>
<sequence length="217" mass="24663">MKNNRRWLLFIIAFFLVSGLVASPLRAQFHFGVKGGLTLGQLRSVPETFLEGFPWKTKRGWAGGVFASFEFLPGVSIQPEVLYIQKGARLVDPEYDFEARFNFDYFEVPVLLKINLPLEGAAAVPSIFFGPFFGFNQKATIVMVDPYSKETEDIKADVQKAEYGITFGLMFTQRWGPGYFSVDARYDLGLTNVLKPGVEWMESIKTRTWVFTIGYSY</sequence>
<name>A0A3E2BM25_9BACT</name>
<dbReference type="AlphaFoldDB" id="A0A3E2BM25"/>
<accession>A0A3E2BM25</accession>
<evidence type="ECO:0000313" key="2">
    <source>
        <dbReference type="EMBL" id="RFT15702.1"/>
    </source>
</evidence>
<gene>
    <name evidence="2" type="ORF">OP8BY_0077</name>
</gene>
<dbReference type="InterPro" id="IPR025665">
    <property type="entry name" value="Beta-barrel_OMP_2"/>
</dbReference>
<evidence type="ECO:0000259" key="1">
    <source>
        <dbReference type="Pfam" id="PF13568"/>
    </source>
</evidence>
<dbReference type="Pfam" id="PF13568">
    <property type="entry name" value="OMP_b-brl_2"/>
    <property type="match status" value="1"/>
</dbReference>
<reference evidence="2 3" key="1">
    <citation type="submission" date="2018-08" db="EMBL/GenBank/DDBJ databases">
        <title>Genome analysis of the thermophilic bacterium of the candidate phylum Aminicenantes from deep subsurface aquifer revealed its physiology and ecological role.</title>
        <authorList>
            <person name="Kadnikov V.V."/>
            <person name="Mardanov A.V."/>
            <person name="Beletsky A.V."/>
            <person name="Karnachuk O.V."/>
            <person name="Ravin N.V."/>
        </authorList>
    </citation>
    <scope>NUCLEOTIDE SEQUENCE [LARGE SCALE GENOMIC DNA]</scope>
    <source>
        <strain evidence="2">BY38</strain>
    </source>
</reference>
<evidence type="ECO:0000313" key="3">
    <source>
        <dbReference type="Proteomes" id="UP000257323"/>
    </source>
</evidence>
<dbReference type="Proteomes" id="UP000257323">
    <property type="component" value="Unassembled WGS sequence"/>
</dbReference>
<feature type="domain" description="Outer membrane protein beta-barrel" evidence="1">
    <location>
        <begin position="27"/>
        <end position="194"/>
    </location>
</feature>
<dbReference type="EMBL" id="QUAH01000007">
    <property type="protein sequence ID" value="RFT15702.1"/>
    <property type="molecule type" value="Genomic_DNA"/>
</dbReference>
<comment type="caution">
    <text evidence="2">The sequence shown here is derived from an EMBL/GenBank/DDBJ whole genome shotgun (WGS) entry which is preliminary data.</text>
</comment>
<proteinExistence type="predicted"/>
<protein>
    <recommendedName>
        <fullName evidence="1">Outer membrane protein beta-barrel domain-containing protein</fullName>
    </recommendedName>
</protein>